<accession>A0A9D7IHC6</accession>
<dbReference type="Proteomes" id="UP000886602">
    <property type="component" value="Unassembled WGS sequence"/>
</dbReference>
<sequence>MDCRVRYLGATTIWLTGPRSGRVYYFAESGSTAIVDEQDVDALLRTRLFVSDAASSLSAR</sequence>
<evidence type="ECO:0000313" key="2">
    <source>
        <dbReference type="Proteomes" id="UP000886602"/>
    </source>
</evidence>
<name>A0A9D7IHC6_9RHOO</name>
<reference evidence="1" key="1">
    <citation type="submission" date="2020-10" db="EMBL/GenBank/DDBJ databases">
        <title>Connecting structure to function with the recovery of over 1000 high-quality activated sludge metagenome-assembled genomes encoding full-length rRNA genes using long-read sequencing.</title>
        <authorList>
            <person name="Singleton C.M."/>
            <person name="Petriglieri F."/>
            <person name="Kristensen J.M."/>
            <person name="Kirkegaard R.H."/>
            <person name="Michaelsen T.Y."/>
            <person name="Andersen M.H."/>
            <person name="Karst S.M."/>
            <person name="Dueholm M.S."/>
            <person name="Nielsen P.H."/>
            <person name="Albertsen M."/>
        </authorList>
    </citation>
    <scope>NUCLEOTIDE SEQUENCE</scope>
    <source>
        <strain evidence="1">EsbW_18-Q3-R4-48_MAXAC.044</strain>
    </source>
</reference>
<comment type="caution">
    <text evidence="1">The sequence shown here is derived from an EMBL/GenBank/DDBJ whole genome shotgun (WGS) entry which is preliminary data.</text>
</comment>
<organism evidence="1 2">
    <name type="scientific">Candidatus Propionivibrio dominans</name>
    <dbReference type="NCBI Taxonomy" id="2954373"/>
    <lineage>
        <taxon>Bacteria</taxon>
        <taxon>Pseudomonadati</taxon>
        <taxon>Pseudomonadota</taxon>
        <taxon>Betaproteobacteria</taxon>
        <taxon>Rhodocyclales</taxon>
        <taxon>Rhodocyclaceae</taxon>
        <taxon>Propionivibrio</taxon>
    </lineage>
</organism>
<proteinExistence type="predicted"/>
<dbReference type="AlphaFoldDB" id="A0A9D7IHC6"/>
<protein>
    <submittedName>
        <fullName evidence="1">Uncharacterized protein</fullName>
    </submittedName>
</protein>
<evidence type="ECO:0000313" key="1">
    <source>
        <dbReference type="EMBL" id="MBK7423424.1"/>
    </source>
</evidence>
<gene>
    <name evidence="1" type="ORF">IPJ48_10185</name>
</gene>
<dbReference type="EMBL" id="JADJNC010000014">
    <property type="protein sequence ID" value="MBK7423424.1"/>
    <property type="molecule type" value="Genomic_DNA"/>
</dbReference>